<dbReference type="AlphaFoldDB" id="X1QFB0"/>
<comment type="similarity">
    <text evidence="1">Belongs to the DNA polymerase type-B family.</text>
</comment>
<accession>X1QFB0</accession>
<evidence type="ECO:0000256" key="3">
    <source>
        <dbReference type="ARBA" id="ARBA00022679"/>
    </source>
</evidence>
<keyword evidence="3" id="KW-0808">Transferase</keyword>
<dbReference type="EC" id="2.7.7.7" evidence="2"/>
<keyword evidence="5" id="KW-0235">DNA replication</keyword>
<proteinExistence type="inferred from homology"/>
<organism evidence="10">
    <name type="scientific">marine sediment metagenome</name>
    <dbReference type="NCBI Taxonomy" id="412755"/>
    <lineage>
        <taxon>unclassified sequences</taxon>
        <taxon>metagenomes</taxon>
        <taxon>ecological metagenomes</taxon>
    </lineage>
</organism>
<evidence type="ECO:0000313" key="10">
    <source>
        <dbReference type="EMBL" id="GAI66888.1"/>
    </source>
</evidence>
<comment type="catalytic activity">
    <reaction evidence="8">
        <text>DNA(n) + a 2'-deoxyribonucleoside 5'-triphosphate = DNA(n+1) + diphosphate</text>
        <dbReference type="Rhea" id="RHEA:22508"/>
        <dbReference type="Rhea" id="RHEA-COMP:17339"/>
        <dbReference type="Rhea" id="RHEA-COMP:17340"/>
        <dbReference type="ChEBI" id="CHEBI:33019"/>
        <dbReference type="ChEBI" id="CHEBI:61560"/>
        <dbReference type="ChEBI" id="CHEBI:173112"/>
        <dbReference type="EC" id="2.7.7.7"/>
    </reaction>
</comment>
<dbReference type="SUPFAM" id="SSF56672">
    <property type="entry name" value="DNA/RNA polymerases"/>
    <property type="match status" value="1"/>
</dbReference>
<evidence type="ECO:0000256" key="2">
    <source>
        <dbReference type="ARBA" id="ARBA00012417"/>
    </source>
</evidence>
<dbReference type="GO" id="GO:0006260">
    <property type="term" value="P:DNA replication"/>
    <property type="evidence" value="ECO:0007669"/>
    <property type="project" value="UniProtKB-KW"/>
</dbReference>
<dbReference type="GO" id="GO:0003677">
    <property type="term" value="F:DNA binding"/>
    <property type="evidence" value="ECO:0007669"/>
    <property type="project" value="UniProtKB-KW"/>
</dbReference>
<name>X1QFB0_9ZZZZ</name>
<gene>
    <name evidence="10" type="ORF">S06H3_65261</name>
</gene>
<protein>
    <recommendedName>
        <fullName evidence="2">DNA-directed DNA polymerase</fullName>
        <ecNumber evidence="2">2.7.7.7</ecNumber>
    </recommendedName>
</protein>
<feature type="non-terminal residue" evidence="10">
    <location>
        <position position="1"/>
    </location>
</feature>
<keyword evidence="7" id="KW-0238">DNA-binding</keyword>
<dbReference type="Pfam" id="PF03175">
    <property type="entry name" value="DNA_pol_B_2"/>
    <property type="match status" value="1"/>
</dbReference>
<evidence type="ECO:0000259" key="9">
    <source>
        <dbReference type="Pfam" id="PF03175"/>
    </source>
</evidence>
<evidence type="ECO:0000256" key="6">
    <source>
        <dbReference type="ARBA" id="ARBA00022932"/>
    </source>
</evidence>
<feature type="domain" description="DNA-directed DNA polymerase family B mitochondria/virus" evidence="9">
    <location>
        <begin position="4"/>
        <end position="98"/>
    </location>
</feature>
<evidence type="ECO:0000256" key="5">
    <source>
        <dbReference type="ARBA" id="ARBA00022705"/>
    </source>
</evidence>
<evidence type="ECO:0000256" key="7">
    <source>
        <dbReference type="ARBA" id="ARBA00023125"/>
    </source>
</evidence>
<sequence length="99" mass="11337">SNFPDLSQALIKTNLPEKLDGLIGVARVQVKHPSHYFGFLPYKHEGKLLFPTGVFTGTWSLNELAFAVKYGVKVIKTSYVILFPQIRNPFTEFVDYIYR</sequence>
<evidence type="ECO:0000256" key="8">
    <source>
        <dbReference type="ARBA" id="ARBA00049244"/>
    </source>
</evidence>
<feature type="non-terminal residue" evidence="10">
    <location>
        <position position="99"/>
    </location>
</feature>
<comment type="caution">
    <text evidence="10">The sequence shown here is derived from an EMBL/GenBank/DDBJ whole genome shotgun (WGS) entry which is preliminary data.</text>
</comment>
<keyword evidence="4" id="KW-0548">Nucleotidyltransferase</keyword>
<keyword evidence="6" id="KW-0239">DNA-directed DNA polymerase</keyword>
<dbReference type="GO" id="GO:0000166">
    <property type="term" value="F:nucleotide binding"/>
    <property type="evidence" value="ECO:0007669"/>
    <property type="project" value="InterPro"/>
</dbReference>
<dbReference type="GO" id="GO:0003887">
    <property type="term" value="F:DNA-directed DNA polymerase activity"/>
    <property type="evidence" value="ECO:0007669"/>
    <property type="project" value="UniProtKB-KW"/>
</dbReference>
<reference evidence="10" key="1">
    <citation type="journal article" date="2014" name="Front. Microbiol.">
        <title>High frequency of phylogenetically diverse reductive dehalogenase-homologous genes in deep subseafloor sedimentary metagenomes.</title>
        <authorList>
            <person name="Kawai M."/>
            <person name="Futagami T."/>
            <person name="Toyoda A."/>
            <person name="Takaki Y."/>
            <person name="Nishi S."/>
            <person name="Hori S."/>
            <person name="Arai W."/>
            <person name="Tsubouchi T."/>
            <person name="Morono Y."/>
            <person name="Uchiyama I."/>
            <person name="Ito T."/>
            <person name="Fujiyama A."/>
            <person name="Inagaki F."/>
            <person name="Takami H."/>
        </authorList>
    </citation>
    <scope>NUCLEOTIDE SEQUENCE</scope>
    <source>
        <strain evidence="10">Expedition CK06-06</strain>
    </source>
</reference>
<dbReference type="InterPro" id="IPR043502">
    <property type="entry name" value="DNA/RNA_pol_sf"/>
</dbReference>
<evidence type="ECO:0000256" key="4">
    <source>
        <dbReference type="ARBA" id="ARBA00022695"/>
    </source>
</evidence>
<dbReference type="EMBL" id="BARV01043872">
    <property type="protein sequence ID" value="GAI66888.1"/>
    <property type="molecule type" value="Genomic_DNA"/>
</dbReference>
<dbReference type="InterPro" id="IPR004868">
    <property type="entry name" value="DNA-dir_DNA_pol_B_mt/vir"/>
</dbReference>
<evidence type="ECO:0000256" key="1">
    <source>
        <dbReference type="ARBA" id="ARBA00005755"/>
    </source>
</evidence>